<keyword evidence="7" id="KW-1185">Reference proteome</keyword>
<dbReference type="RefSeq" id="WP_345372054.1">
    <property type="nucleotide sequence ID" value="NZ_BAABJX010000035.1"/>
</dbReference>
<evidence type="ECO:0000256" key="3">
    <source>
        <dbReference type="ARBA" id="ARBA00022801"/>
    </source>
</evidence>
<dbReference type="EMBL" id="BAABJX010000035">
    <property type="protein sequence ID" value="GAA4837734.1"/>
    <property type="molecule type" value="Genomic_DNA"/>
</dbReference>
<name>A0ABP9DAR6_9BACT</name>
<evidence type="ECO:0000259" key="5">
    <source>
        <dbReference type="SMART" id="SM00849"/>
    </source>
</evidence>
<gene>
    <name evidence="6" type="ORF">GCM10023331_23620</name>
</gene>
<keyword evidence="4" id="KW-0862">Zinc</keyword>
<comment type="cofactor">
    <cofactor evidence="1">
        <name>Zn(2+)</name>
        <dbReference type="ChEBI" id="CHEBI:29105"/>
    </cofactor>
</comment>
<keyword evidence="2" id="KW-0479">Metal-binding</keyword>
<dbReference type="Pfam" id="PF00753">
    <property type="entry name" value="Lactamase_B"/>
    <property type="match status" value="1"/>
</dbReference>
<accession>A0ABP9DAR6</accession>
<protein>
    <submittedName>
        <fullName evidence="6">MBL fold metallo-hydrolase</fullName>
    </submittedName>
</protein>
<sequence>MIYIESFEFGAFAENTYVLYDDTNKGIIIDPGCMEPYEEQQLKAFIDMKGIQIEKIVNTHCHIDHIFGNYFAKTTFEVPLYSPDGERELLERGAMQAQMWGMQGFQEVEADHYLPQEGTLTFGDSSLKILFVPGHSPGHLAFYSEAQSFLIGGDVLFHGSIGRTDLPGGDHQTLLNSIQTQFYVLPDNTRVYCGHGPTTTIGKEKVSNPFVKG</sequence>
<evidence type="ECO:0000256" key="1">
    <source>
        <dbReference type="ARBA" id="ARBA00001947"/>
    </source>
</evidence>
<evidence type="ECO:0000256" key="4">
    <source>
        <dbReference type="ARBA" id="ARBA00022833"/>
    </source>
</evidence>
<comment type="caution">
    <text evidence="6">The sequence shown here is derived from an EMBL/GenBank/DDBJ whole genome shotgun (WGS) entry which is preliminary data.</text>
</comment>
<feature type="domain" description="Metallo-beta-lactamase" evidence="5">
    <location>
        <begin position="13"/>
        <end position="195"/>
    </location>
</feature>
<proteinExistence type="predicted"/>
<dbReference type="PANTHER" id="PTHR46233">
    <property type="entry name" value="HYDROXYACYLGLUTATHIONE HYDROLASE GLOC"/>
    <property type="match status" value="1"/>
</dbReference>
<organism evidence="6 7">
    <name type="scientific">Algivirga pacifica</name>
    <dbReference type="NCBI Taxonomy" id="1162670"/>
    <lineage>
        <taxon>Bacteria</taxon>
        <taxon>Pseudomonadati</taxon>
        <taxon>Bacteroidota</taxon>
        <taxon>Cytophagia</taxon>
        <taxon>Cytophagales</taxon>
        <taxon>Flammeovirgaceae</taxon>
        <taxon>Algivirga</taxon>
    </lineage>
</organism>
<dbReference type="Gene3D" id="3.60.15.10">
    <property type="entry name" value="Ribonuclease Z/Hydroxyacylglutathione hydrolase-like"/>
    <property type="match status" value="1"/>
</dbReference>
<dbReference type="SUPFAM" id="SSF56281">
    <property type="entry name" value="Metallo-hydrolase/oxidoreductase"/>
    <property type="match status" value="1"/>
</dbReference>
<dbReference type="SMART" id="SM00849">
    <property type="entry name" value="Lactamase_B"/>
    <property type="match status" value="1"/>
</dbReference>
<dbReference type="InterPro" id="IPR051453">
    <property type="entry name" value="MBL_Glyoxalase_II"/>
</dbReference>
<evidence type="ECO:0000313" key="7">
    <source>
        <dbReference type="Proteomes" id="UP001500298"/>
    </source>
</evidence>
<evidence type="ECO:0000256" key="2">
    <source>
        <dbReference type="ARBA" id="ARBA00022723"/>
    </source>
</evidence>
<dbReference type="Proteomes" id="UP001500298">
    <property type="component" value="Unassembled WGS sequence"/>
</dbReference>
<dbReference type="InterPro" id="IPR036866">
    <property type="entry name" value="RibonucZ/Hydroxyglut_hydro"/>
</dbReference>
<keyword evidence="3" id="KW-0378">Hydrolase</keyword>
<reference evidence="7" key="1">
    <citation type="journal article" date="2019" name="Int. J. Syst. Evol. Microbiol.">
        <title>The Global Catalogue of Microorganisms (GCM) 10K type strain sequencing project: providing services to taxonomists for standard genome sequencing and annotation.</title>
        <authorList>
            <consortium name="The Broad Institute Genomics Platform"/>
            <consortium name="The Broad Institute Genome Sequencing Center for Infectious Disease"/>
            <person name="Wu L."/>
            <person name="Ma J."/>
        </authorList>
    </citation>
    <scope>NUCLEOTIDE SEQUENCE [LARGE SCALE GENOMIC DNA]</scope>
    <source>
        <strain evidence="7">JCM 18326</strain>
    </source>
</reference>
<evidence type="ECO:0000313" key="6">
    <source>
        <dbReference type="EMBL" id="GAA4837734.1"/>
    </source>
</evidence>
<dbReference type="InterPro" id="IPR001279">
    <property type="entry name" value="Metallo-B-lactamas"/>
</dbReference>
<dbReference type="PANTHER" id="PTHR46233:SF3">
    <property type="entry name" value="HYDROXYACYLGLUTATHIONE HYDROLASE GLOC"/>
    <property type="match status" value="1"/>
</dbReference>